<evidence type="ECO:0000313" key="1">
    <source>
        <dbReference type="EMBL" id="NEZ93818.1"/>
    </source>
</evidence>
<gene>
    <name evidence="1" type="ORF">EXM69_18180</name>
</gene>
<dbReference type="AlphaFoldDB" id="A0A846I2T8"/>
<proteinExistence type="predicted"/>
<reference evidence="1 2" key="1">
    <citation type="submission" date="2019-02" db="EMBL/GenBank/DDBJ databases">
        <title>Genome sequencing of Clostridium botulinum clinical isolates.</title>
        <authorList>
            <person name="Brunt J."/>
            <person name="Van Vliet A.H.M."/>
            <person name="Stringer S.C."/>
            <person name="Grant K.A."/>
            <person name="Carter A.C."/>
            <person name="Peck M.W."/>
        </authorList>
    </citation>
    <scope>NUCLEOTIDE SEQUENCE [LARGE SCALE GENOMIC DNA]</scope>
    <source>
        <strain evidence="1 2">H142660711</strain>
    </source>
</reference>
<dbReference type="Proteomes" id="UP000473887">
    <property type="component" value="Unassembled WGS sequence"/>
</dbReference>
<comment type="caution">
    <text evidence="1">The sequence shown here is derived from an EMBL/GenBank/DDBJ whole genome shotgun (WGS) entry which is preliminary data.</text>
</comment>
<sequence length="142" mass="17126">MPIYRKCTECGKKVLEGTLCKCEEKRRKERYKEYRMNRNDKKEQSFYSSTTWIRCRDSVAVHQFGLDLIEWSKGNIVQAETYHHIEPIKSDWSKRLDSSNLIGLTQENHIRVHTLMNKSDKDKIMIEKFLKDLIKKFNKEFY</sequence>
<organism evidence="1 2">
    <name type="scientific">Clostridium botulinum</name>
    <dbReference type="NCBI Taxonomy" id="1491"/>
    <lineage>
        <taxon>Bacteria</taxon>
        <taxon>Bacillati</taxon>
        <taxon>Bacillota</taxon>
        <taxon>Clostridia</taxon>
        <taxon>Eubacteriales</taxon>
        <taxon>Clostridiaceae</taxon>
        <taxon>Clostridium</taxon>
    </lineage>
</organism>
<protein>
    <recommendedName>
        <fullName evidence="3">HNH endonuclease</fullName>
    </recommendedName>
</protein>
<name>A0A846I2T8_CLOBO</name>
<evidence type="ECO:0008006" key="3">
    <source>
        <dbReference type="Google" id="ProtNLM"/>
    </source>
</evidence>
<dbReference type="EMBL" id="SGKC01000053">
    <property type="protein sequence ID" value="NEZ93818.1"/>
    <property type="molecule type" value="Genomic_DNA"/>
</dbReference>
<accession>A0A846I2T8</accession>
<evidence type="ECO:0000313" key="2">
    <source>
        <dbReference type="Proteomes" id="UP000473887"/>
    </source>
</evidence>